<dbReference type="EMBL" id="JAGHQM010001694">
    <property type="protein sequence ID" value="KAH0552938.1"/>
    <property type="molecule type" value="Genomic_DNA"/>
</dbReference>
<keyword evidence="3" id="KW-1185">Reference proteome</keyword>
<dbReference type="Proteomes" id="UP000750711">
    <property type="component" value="Unassembled WGS sequence"/>
</dbReference>
<organism evidence="2 3">
    <name type="scientific">Trichoglossum hirsutum</name>
    <dbReference type="NCBI Taxonomy" id="265104"/>
    <lineage>
        <taxon>Eukaryota</taxon>
        <taxon>Fungi</taxon>
        <taxon>Dikarya</taxon>
        <taxon>Ascomycota</taxon>
        <taxon>Pezizomycotina</taxon>
        <taxon>Geoglossomycetes</taxon>
        <taxon>Geoglossales</taxon>
        <taxon>Geoglossaceae</taxon>
        <taxon>Trichoglossum</taxon>
    </lineage>
</organism>
<dbReference type="AlphaFoldDB" id="A0A9P8IJV2"/>
<dbReference type="Gene3D" id="3.60.130.30">
    <property type="match status" value="1"/>
</dbReference>
<feature type="compositionally biased region" description="Basic and acidic residues" evidence="1">
    <location>
        <begin position="325"/>
        <end position="336"/>
    </location>
</feature>
<name>A0A9P8IJV2_9PEZI</name>
<evidence type="ECO:0000313" key="2">
    <source>
        <dbReference type="EMBL" id="KAH0552938.1"/>
    </source>
</evidence>
<proteinExistence type="predicted"/>
<accession>A0A9P8IJV2</accession>
<evidence type="ECO:0000313" key="3">
    <source>
        <dbReference type="Proteomes" id="UP000750711"/>
    </source>
</evidence>
<comment type="caution">
    <text evidence="2">The sequence shown here is derived from an EMBL/GenBank/DDBJ whole genome shotgun (WGS) entry which is preliminary data.</text>
</comment>
<feature type="compositionally biased region" description="Basic and acidic residues" evidence="1">
    <location>
        <begin position="346"/>
        <end position="373"/>
    </location>
</feature>
<evidence type="ECO:0000256" key="1">
    <source>
        <dbReference type="SAM" id="MobiDB-lite"/>
    </source>
</evidence>
<feature type="region of interest" description="Disordered" evidence="1">
    <location>
        <begin position="312"/>
        <end position="381"/>
    </location>
</feature>
<gene>
    <name evidence="2" type="ORF">GP486_006864</name>
</gene>
<sequence>MGQELKQRVEYLVRDLKAYEDYDYGPKGLRHAVKTELYLWKKKQRDMTVVQVPQLYRDLWKQADRKTKSQQLEEALESDWSTFPTYSSNGKHLKIEDKHGYLLIYRLPIPTQHTETLEATAHLIPSSSAREHRRGQTSEKYWGLWRKYKMEPHMSGEYYRDLPSSQRWLDANQPYFRHMSNILRLLDPQMYVRYTSINRFLPEGLELSCRIWYACGILRNMAGKGTPHKDPSDYHCGLNVNTAWGDFTMARIVFWELKITVEVQKEEAIFFMPRILTHNAVDIQGGARNVVDAFVHENVLSWKDRQHEKATGYLRGGPKRKRRKLGLEELKARTTREPSSAGAGKALEHAQDEGDSETEREMEALYHRGALEEIREEEDED</sequence>
<protein>
    <submittedName>
        <fullName evidence="2">Uncharacterized protein</fullName>
    </submittedName>
</protein>
<reference evidence="2" key="1">
    <citation type="submission" date="2021-03" db="EMBL/GenBank/DDBJ databases">
        <title>Comparative genomics and phylogenomic investigation of the class Geoglossomycetes provide insights into ecological specialization and systematics.</title>
        <authorList>
            <person name="Melie T."/>
            <person name="Pirro S."/>
            <person name="Miller A.N."/>
            <person name="Quandt A."/>
        </authorList>
    </citation>
    <scope>NUCLEOTIDE SEQUENCE</scope>
    <source>
        <strain evidence="2">CAQ_001_2017</strain>
    </source>
</reference>